<sequence length="329" mass="37518">MKLGVRHKTGQTWSLTSWLTDEIPVPGPLALEWDPKGYQLIIKQHGVVYWTSGVLRDEDSFTYVNSNQSQRSEWLLTTMGQLKDLKGQDLARADNCYGYNTNGGCQRWKQPVCRHHGDIFHLRAGFLVAGDFSANYNSSLGISDCRAICWNNCGCVAFTSWFPNDTGCRFWTGKWEFLPGPSEPPSIFVLSSNDSSPFLNGTEGSVKSFKSVIHRRGDHKVLFVFDNPTDMDRIIHNSPSGFNKQLVVLERYDKDILLRNLKFAKATFWVQVHDIPVRFIMKKVAKGQFETNGKSDGPQEKPLRRVEVLFRFELLLVCHFPFLEGGWCL</sequence>
<name>A0A7N2LII8_QUELO</name>
<evidence type="ECO:0000313" key="3">
    <source>
        <dbReference type="Proteomes" id="UP000594261"/>
    </source>
</evidence>
<dbReference type="Gramene" id="QL04p083101:mrna">
    <property type="protein sequence ID" value="QL04p083101:mrna"/>
    <property type="gene ID" value="QL04p083101"/>
</dbReference>
<dbReference type="InParanoid" id="A0A7N2LII8"/>
<reference evidence="2 3" key="1">
    <citation type="journal article" date="2016" name="G3 (Bethesda)">
        <title>First Draft Assembly and Annotation of the Genome of a California Endemic Oak Quercus lobata Nee (Fagaceae).</title>
        <authorList>
            <person name="Sork V.L."/>
            <person name="Fitz-Gibbon S.T."/>
            <person name="Puiu D."/>
            <person name="Crepeau M."/>
            <person name="Gugger P.F."/>
            <person name="Sherman R."/>
            <person name="Stevens K."/>
            <person name="Langley C.H."/>
            <person name="Pellegrini M."/>
            <person name="Salzberg S.L."/>
        </authorList>
    </citation>
    <scope>NUCLEOTIDE SEQUENCE [LARGE SCALE GENOMIC DNA]</scope>
    <source>
        <strain evidence="2 3">cv. SW786</strain>
    </source>
</reference>
<dbReference type="Proteomes" id="UP000594261">
    <property type="component" value="Chromosome 4"/>
</dbReference>
<dbReference type="EMBL" id="LRBV02000004">
    <property type="status" value="NOT_ANNOTATED_CDS"/>
    <property type="molecule type" value="Genomic_DNA"/>
</dbReference>
<dbReference type="AlphaFoldDB" id="A0A7N2LII8"/>
<evidence type="ECO:0000313" key="2">
    <source>
        <dbReference type="EnsemblPlants" id="QL04p083101:mrna"/>
    </source>
</evidence>
<keyword evidence="3" id="KW-1185">Reference proteome</keyword>
<proteinExistence type="predicted"/>
<dbReference type="EnsemblPlants" id="QL04p083101:mrna">
    <property type="protein sequence ID" value="QL04p083101:mrna"/>
    <property type="gene ID" value="QL04p083101"/>
</dbReference>
<feature type="domain" description="Apple" evidence="1">
    <location>
        <begin position="113"/>
        <end position="174"/>
    </location>
</feature>
<accession>A0A7N2LII8</accession>
<organism evidence="2 3">
    <name type="scientific">Quercus lobata</name>
    <name type="common">Valley oak</name>
    <dbReference type="NCBI Taxonomy" id="97700"/>
    <lineage>
        <taxon>Eukaryota</taxon>
        <taxon>Viridiplantae</taxon>
        <taxon>Streptophyta</taxon>
        <taxon>Embryophyta</taxon>
        <taxon>Tracheophyta</taxon>
        <taxon>Spermatophyta</taxon>
        <taxon>Magnoliopsida</taxon>
        <taxon>eudicotyledons</taxon>
        <taxon>Gunneridae</taxon>
        <taxon>Pentapetalae</taxon>
        <taxon>rosids</taxon>
        <taxon>fabids</taxon>
        <taxon>Fagales</taxon>
        <taxon>Fagaceae</taxon>
        <taxon>Quercus</taxon>
    </lineage>
</organism>
<evidence type="ECO:0000259" key="1">
    <source>
        <dbReference type="Pfam" id="PF08276"/>
    </source>
</evidence>
<dbReference type="InterPro" id="IPR003609">
    <property type="entry name" value="Pan_app"/>
</dbReference>
<dbReference type="PANTHER" id="PTHR32444:SF226">
    <property type="entry name" value="BULB-TYPE LECTIN DOMAIN-CONTAINING PROTEIN"/>
    <property type="match status" value="1"/>
</dbReference>
<dbReference type="PANTHER" id="PTHR32444">
    <property type="entry name" value="BULB-TYPE LECTIN DOMAIN-CONTAINING PROTEIN"/>
    <property type="match status" value="1"/>
</dbReference>
<dbReference type="Pfam" id="PF08276">
    <property type="entry name" value="PAN_2"/>
    <property type="match status" value="1"/>
</dbReference>
<reference evidence="2" key="2">
    <citation type="submission" date="2021-01" db="UniProtKB">
        <authorList>
            <consortium name="EnsemblPlants"/>
        </authorList>
    </citation>
    <scope>IDENTIFICATION</scope>
</reference>
<protein>
    <recommendedName>
        <fullName evidence="1">Apple domain-containing protein</fullName>
    </recommendedName>
</protein>